<sequence length="243" mass="26624">MWEWFERYWSSVGLGAATVLLLLLFFTDTFRDRVGVSRWRDPVWLAWLMVVAYLLHNFEEYGIDAKGRAFHFPVTACAQYGFDSVDGCPLVPSFFVAVNIPFIWVVLPIAALWCRRNPAVGLTGVGLLFTNALSHIGGMFTPMGYSPGTLTATVIFIPLSVWVFVIFFGKNKLLAYPVLAAILIASILAQAILLALLLGLSHGTVSLPAAIVIQAIDPVLLLLLPWLAGRKWPPRPATAPAAA</sequence>
<name>A0A1A0W766_MYCPR</name>
<dbReference type="EMBL" id="LZSY01000080">
    <property type="protein sequence ID" value="OBB91940.1"/>
    <property type="molecule type" value="Genomic_DNA"/>
</dbReference>
<evidence type="ECO:0008006" key="4">
    <source>
        <dbReference type="Google" id="ProtNLM"/>
    </source>
</evidence>
<feature type="transmembrane region" description="Helical" evidence="1">
    <location>
        <begin position="176"/>
        <end position="200"/>
    </location>
</feature>
<gene>
    <name evidence="2" type="ORF">A5779_22775</name>
</gene>
<keyword evidence="1" id="KW-1133">Transmembrane helix</keyword>
<dbReference type="Proteomes" id="UP000094008">
    <property type="component" value="Unassembled WGS sequence"/>
</dbReference>
<accession>A0A1A0W766</accession>
<proteinExistence type="predicted"/>
<feature type="transmembrane region" description="Helical" evidence="1">
    <location>
        <begin position="150"/>
        <end position="169"/>
    </location>
</feature>
<evidence type="ECO:0000313" key="3">
    <source>
        <dbReference type="Proteomes" id="UP000094008"/>
    </source>
</evidence>
<organism evidence="2 3">
    <name type="scientific">Mycolicibacterium peregrinum</name>
    <name type="common">Mycobacterium peregrinum</name>
    <dbReference type="NCBI Taxonomy" id="43304"/>
    <lineage>
        <taxon>Bacteria</taxon>
        <taxon>Bacillati</taxon>
        <taxon>Actinomycetota</taxon>
        <taxon>Actinomycetes</taxon>
        <taxon>Mycobacteriales</taxon>
        <taxon>Mycobacteriaceae</taxon>
        <taxon>Mycolicibacterium</taxon>
    </lineage>
</organism>
<dbReference type="Pfam" id="PF13787">
    <property type="entry name" value="HXXEE"/>
    <property type="match status" value="1"/>
</dbReference>
<dbReference type="InterPro" id="IPR025671">
    <property type="entry name" value="HXXEE"/>
</dbReference>
<evidence type="ECO:0000256" key="1">
    <source>
        <dbReference type="SAM" id="Phobius"/>
    </source>
</evidence>
<dbReference type="OrthoDB" id="285799at2"/>
<keyword evidence="1" id="KW-0472">Membrane</keyword>
<feature type="transmembrane region" description="Helical" evidence="1">
    <location>
        <begin position="90"/>
        <end position="112"/>
    </location>
</feature>
<evidence type="ECO:0000313" key="2">
    <source>
        <dbReference type="EMBL" id="OBB91940.1"/>
    </source>
</evidence>
<keyword evidence="1" id="KW-0812">Transmembrane</keyword>
<feature type="transmembrane region" description="Helical" evidence="1">
    <location>
        <begin position="206"/>
        <end position="228"/>
    </location>
</feature>
<feature type="transmembrane region" description="Helical" evidence="1">
    <location>
        <begin position="119"/>
        <end position="138"/>
    </location>
</feature>
<feature type="transmembrane region" description="Helical" evidence="1">
    <location>
        <begin position="12"/>
        <end position="30"/>
    </location>
</feature>
<reference evidence="3" key="1">
    <citation type="submission" date="2016-06" db="EMBL/GenBank/DDBJ databases">
        <authorList>
            <person name="Sutton G."/>
            <person name="Brinkac L."/>
            <person name="Sanka R."/>
            <person name="Adams M."/>
            <person name="Lau E."/>
            <person name="Mehaffy C."/>
            <person name="Tameris M."/>
            <person name="Hatherill M."/>
            <person name="Hanekom W."/>
            <person name="Mahomed H."/>
            <person name="Mcshane H."/>
        </authorList>
    </citation>
    <scope>NUCLEOTIDE SEQUENCE [LARGE SCALE GENOMIC DNA]</scope>
    <source>
        <strain evidence="3">852002-10433_SCH5171157</strain>
    </source>
</reference>
<comment type="caution">
    <text evidence="2">The sequence shown here is derived from an EMBL/GenBank/DDBJ whole genome shotgun (WGS) entry which is preliminary data.</text>
</comment>
<protein>
    <recommendedName>
        <fullName evidence="4">HXXEE domain-containing protein</fullName>
    </recommendedName>
</protein>
<dbReference type="AlphaFoldDB" id="A0A1A0W766"/>
<dbReference type="RefSeq" id="WP_044518577.1">
    <property type="nucleotide sequence ID" value="NZ_JBLVUM010000002.1"/>
</dbReference>